<proteinExistence type="predicted"/>
<dbReference type="OrthoDB" id="9783171at2"/>
<evidence type="ECO:0000313" key="7">
    <source>
        <dbReference type="Proteomes" id="UP000249873"/>
    </source>
</evidence>
<dbReference type="GO" id="GO:0008198">
    <property type="term" value="F:ferrous iron binding"/>
    <property type="evidence" value="ECO:0007669"/>
    <property type="project" value="TreeGrafter"/>
</dbReference>
<sequence>METSFEGLIDSFMVNKVGLFENFLSTVLSENLKNNLLSLYAERHMKAAGIGSLQNLQLNTEIRSDMIYWLDRSHNNEHENSFFDFMDGFIRYLNMTCYAGITSYEFHYALYEKGSFYKRHFDQFNGNNARAYSMIMYLNDDWKEGDGGELCVYHTGSPQNISPLNGRCVFFKSNEIDHEVLINQKNRMSVTGWLKVG</sequence>
<comment type="cofactor">
    <cofactor evidence="1">
        <name>L-ascorbate</name>
        <dbReference type="ChEBI" id="CHEBI:38290"/>
    </cofactor>
</comment>
<keyword evidence="4" id="KW-0560">Oxidoreductase</keyword>
<evidence type="ECO:0000256" key="1">
    <source>
        <dbReference type="ARBA" id="ARBA00001961"/>
    </source>
</evidence>
<dbReference type="Proteomes" id="UP000249873">
    <property type="component" value="Chromosome"/>
</dbReference>
<dbReference type="GO" id="GO:0031543">
    <property type="term" value="F:peptidyl-proline dioxygenase activity"/>
    <property type="evidence" value="ECO:0007669"/>
    <property type="project" value="TreeGrafter"/>
</dbReference>
<keyword evidence="2" id="KW-0847">Vitamin C</keyword>
<evidence type="ECO:0000256" key="2">
    <source>
        <dbReference type="ARBA" id="ARBA00022896"/>
    </source>
</evidence>
<dbReference type="GO" id="GO:0071456">
    <property type="term" value="P:cellular response to hypoxia"/>
    <property type="evidence" value="ECO:0007669"/>
    <property type="project" value="TreeGrafter"/>
</dbReference>
<dbReference type="Pfam" id="PF13640">
    <property type="entry name" value="2OG-FeII_Oxy_3"/>
    <property type="match status" value="1"/>
</dbReference>
<dbReference type="AlphaFoldDB" id="A0A2Z4G887"/>
<dbReference type="InterPro" id="IPR044862">
    <property type="entry name" value="Pro_4_hyd_alph_FE2OG_OXY"/>
</dbReference>
<keyword evidence="3" id="KW-0223">Dioxygenase</keyword>
<dbReference type="GO" id="GO:0031418">
    <property type="term" value="F:L-ascorbic acid binding"/>
    <property type="evidence" value="ECO:0007669"/>
    <property type="project" value="UniProtKB-KW"/>
</dbReference>
<dbReference type="EMBL" id="CP029480">
    <property type="protein sequence ID" value="AWV97384.1"/>
    <property type="molecule type" value="Genomic_DNA"/>
</dbReference>
<evidence type="ECO:0000313" key="6">
    <source>
        <dbReference type="EMBL" id="AWV97384.1"/>
    </source>
</evidence>
<evidence type="ECO:0000256" key="4">
    <source>
        <dbReference type="ARBA" id="ARBA00023002"/>
    </source>
</evidence>
<protein>
    <submittedName>
        <fullName evidence="6">Proline hydroxylase</fullName>
    </submittedName>
</protein>
<dbReference type="InterPro" id="IPR006620">
    <property type="entry name" value="Pro_4_hyd_alph"/>
</dbReference>
<name>A0A2Z4G887_9BACT</name>
<gene>
    <name evidence="6" type="ORF">DJ013_04030</name>
</gene>
<keyword evidence="7" id="KW-1185">Reference proteome</keyword>
<dbReference type="Gene3D" id="2.60.120.620">
    <property type="entry name" value="q2cbj1_9rhob like domain"/>
    <property type="match status" value="1"/>
</dbReference>
<evidence type="ECO:0000256" key="3">
    <source>
        <dbReference type="ARBA" id="ARBA00022964"/>
    </source>
</evidence>
<dbReference type="PANTHER" id="PTHR12907">
    <property type="entry name" value="EGL NINE HOMOLOG-RELATED"/>
    <property type="match status" value="1"/>
</dbReference>
<evidence type="ECO:0000259" key="5">
    <source>
        <dbReference type="SMART" id="SM00702"/>
    </source>
</evidence>
<dbReference type="PANTHER" id="PTHR12907:SF26">
    <property type="entry name" value="HIF PROLYL HYDROXYLASE, ISOFORM C"/>
    <property type="match status" value="1"/>
</dbReference>
<dbReference type="KEGG" id="als:DJ013_04030"/>
<feature type="domain" description="Prolyl 4-hydroxylase alpha subunit" evidence="5">
    <location>
        <begin position="15"/>
        <end position="195"/>
    </location>
</feature>
<dbReference type="InterPro" id="IPR051559">
    <property type="entry name" value="HIF_prolyl_hydroxylases"/>
</dbReference>
<accession>A0A2Z4G887</accession>
<organism evidence="6 7">
    <name type="scientific">Arcticibacterium luteifluviistationis</name>
    <dbReference type="NCBI Taxonomy" id="1784714"/>
    <lineage>
        <taxon>Bacteria</taxon>
        <taxon>Pseudomonadati</taxon>
        <taxon>Bacteroidota</taxon>
        <taxon>Cytophagia</taxon>
        <taxon>Cytophagales</taxon>
        <taxon>Leadbetterellaceae</taxon>
        <taxon>Arcticibacterium</taxon>
    </lineage>
</organism>
<reference evidence="6 7" key="1">
    <citation type="submission" date="2018-05" db="EMBL/GenBank/DDBJ databases">
        <title>Complete genome sequence of Arcticibacterium luteifluviistationis SM1504T, a cytophagaceae bacterium isolated from Arctic surface seawater.</title>
        <authorList>
            <person name="Li Y."/>
            <person name="Qin Q.-L."/>
        </authorList>
    </citation>
    <scope>NUCLEOTIDE SEQUENCE [LARGE SCALE GENOMIC DNA]</scope>
    <source>
        <strain evidence="6 7">SM1504</strain>
    </source>
</reference>
<dbReference type="SMART" id="SM00702">
    <property type="entry name" value="P4Hc"/>
    <property type="match status" value="1"/>
</dbReference>